<feature type="transmembrane region" description="Helical" evidence="5">
    <location>
        <begin position="73"/>
        <end position="92"/>
    </location>
</feature>
<dbReference type="GO" id="GO:0050136">
    <property type="term" value="F:NADH dehydrogenase (quinone) (non-electrogenic) activity"/>
    <property type="evidence" value="ECO:0007669"/>
    <property type="project" value="UniProtKB-UniRule"/>
</dbReference>
<dbReference type="GO" id="GO:0042773">
    <property type="term" value="P:ATP synthesis coupled electron transport"/>
    <property type="evidence" value="ECO:0007669"/>
    <property type="project" value="InterPro"/>
</dbReference>
<keyword evidence="4 5" id="KW-0472">Membrane</keyword>
<keyword evidence="5" id="KW-1278">Translocase</keyword>
<dbReference type="HAMAP" id="MF_00445">
    <property type="entry name" value="NDH1_NuoN_1"/>
    <property type="match status" value="1"/>
</dbReference>
<comment type="catalytic activity">
    <reaction evidence="5">
        <text>a quinone + NADH + 5 H(+)(in) = a quinol + NAD(+) + 4 H(+)(out)</text>
        <dbReference type="Rhea" id="RHEA:57888"/>
        <dbReference type="ChEBI" id="CHEBI:15378"/>
        <dbReference type="ChEBI" id="CHEBI:24646"/>
        <dbReference type="ChEBI" id="CHEBI:57540"/>
        <dbReference type="ChEBI" id="CHEBI:57945"/>
        <dbReference type="ChEBI" id="CHEBI:132124"/>
    </reaction>
</comment>
<feature type="domain" description="NADH:quinone oxidoreductase/Mrp antiporter transmembrane" evidence="7">
    <location>
        <begin position="121"/>
        <end position="415"/>
    </location>
</feature>
<comment type="subunit">
    <text evidence="5">NDH-1 is composed of 14 different subunits. Subunits NuoA, H, J, K, L, M, N constitute the membrane sector of the complex.</text>
</comment>
<evidence type="ECO:0000256" key="3">
    <source>
        <dbReference type="ARBA" id="ARBA00022989"/>
    </source>
</evidence>
<feature type="transmembrane region" description="Helical" evidence="5">
    <location>
        <begin position="367"/>
        <end position="390"/>
    </location>
</feature>
<dbReference type="Pfam" id="PF00361">
    <property type="entry name" value="Proton_antipo_M"/>
    <property type="match status" value="1"/>
</dbReference>
<dbReference type="RefSeq" id="WP_206572067.1">
    <property type="nucleotide sequence ID" value="NZ_JAFKCV010000001.1"/>
</dbReference>
<accession>A0A939IMM8</accession>
<evidence type="ECO:0000256" key="1">
    <source>
        <dbReference type="ARBA" id="ARBA00004127"/>
    </source>
</evidence>
<dbReference type="PANTHER" id="PTHR22773">
    <property type="entry name" value="NADH DEHYDROGENASE"/>
    <property type="match status" value="1"/>
</dbReference>
<protein>
    <recommendedName>
        <fullName evidence="5">NADH-quinone oxidoreductase subunit N</fullName>
        <ecNumber evidence="5">7.1.1.-</ecNumber>
    </recommendedName>
    <alternativeName>
        <fullName evidence="5">NADH dehydrogenase I subunit N</fullName>
    </alternativeName>
    <alternativeName>
        <fullName evidence="5">NDH-1 subunit N</fullName>
    </alternativeName>
</protein>
<keyword evidence="2 5" id="KW-0812">Transmembrane</keyword>
<evidence type="ECO:0000256" key="6">
    <source>
        <dbReference type="RuleBase" id="RU000320"/>
    </source>
</evidence>
<feature type="transmembrane region" description="Helical" evidence="5">
    <location>
        <begin position="233"/>
        <end position="255"/>
    </location>
</feature>
<keyword evidence="3 5" id="KW-1133">Transmembrane helix</keyword>
<feature type="transmembrane region" description="Helical" evidence="5">
    <location>
        <begin position="443"/>
        <end position="466"/>
    </location>
</feature>
<comment type="subcellular location">
    <subcellularLocation>
        <location evidence="5">Cell membrane</location>
        <topology evidence="5">Multi-pass membrane protein</topology>
    </subcellularLocation>
    <subcellularLocation>
        <location evidence="1">Endomembrane system</location>
        <topology evidence="1">Multi-pass membrane protein</topology>
    </subcellularLocation>
    <subcellularLocation>
        <location evidence="6">Membrane</location>
        <topology evidence="6">Multi-pass membrane protein</topology>
    </subcellularLocation>
</comment>
<feature type="transmembrane region" description="Helical" evidence="5">
    <location>
        <begin position="127"/>
        <end position="144"/>
    </location>
</feature>
<gene>
    <name evidence="5" type="primary">nuoN</name>
    <name evidence="8" type="ORF">J0A66_01890</name>
</gene>
<dbReference type="GO" id="GO:0005886">
    <property type="term" value="C:plasma membrane"/>
    <property type="evidence" value="ECO:0007669"/>
    <property type="project" value="UniProtKB-SubCell"/>
</dbReference>
<name>A0A939IMM8_9ALTE</name>
<dbReference type="EMBL" id="JAFKCV010000001">
    <property type="protein sequence ID" value="MBN7823965.1"/>
    <property type="molecule type" value="Genomic_DNA"/>
</dbReference>
<evidence type="ECO:0000259" key="7">
    <source>
        <dbReference type="Pfam" id="PF00361"/>
    </source>
</evidence>
<feature type="transmembrane region" description="Helical" evidence="5">
    <location>
        <begin position="267"/>
        <end position="284"/>
    </location>
</feature>
<dbReference type="GO" id="GO:0012505">
    <property type="term" value="C:endomembrane system"/>
    <property type="evidence" value="ECO:0007669"/>
    <property type="project" value="UniProtKB-SubCell"/>
</dbReference>
<feature type="transmembrane region" description="Helical" evidence="5">
    <location>
        <begin position="291"/>
        <end position="311"/>
    </location>
</feature>
<keyword evidence="5" id="KW-1003">Cell membrane</keyword>
<dbReference type="InterPro" id="IPR010096">
    <property type="entry name" value="NADH-Q_OxRdtase_suN/2"/>
</dbReference>
<comment type="caution">
    <text evidence="8">The sequence shown here is derived from an EMBL/GenBank/DDBJ whole genome shotgun (WGS) entry which is preliminary data.</text>
</comment>
<proteinExistence type="inferred from homology"/>
<evidence type="ECO:0000313" key="8">
    <source>
        <dbReference type="EMBL" id="MBN7823965.1"/>
    </source>
</evidence>
<evidence type="ECO:0000313" key="9">
    <source>
        <dbReference type="Proteomes" id="UP000664654"/>
    </source>
</evidence>
<feature type="transmembrane region" description="Helical" evidence="5">
    <location>
        <begin position="199"/>
        <end position="221"/>
    </location>
</feature>
<keyword evidence="5" id="KW-0813">Transport</keyword>
<dbReference type="GO" id="GO:0048038">
    <property type="term" value="F:quinone binding"/>
    <property type="evidence" value="ECO:0007669"/>
    <property type="project" value="UniProtKB-KW"/>
</dbReference>
<dbReference type="Proteomes" id="UP000664654">
    <property type="component" value="Unassembled WGS sequence"/>
</dbReference>
<sequence length="477" mass="52229">MSLNELWLLSPVLLLSAGILVLMLQTSWQRHAALARGLTLLILLLTLAAHLYWYPSQAQTLTLLFEHEPVGAFFTLMLLLAGLSVAFLQGPYSGGQSREVSEEFYLLLLLSTLGAMLLVMARHVAGVLISIELMSLSMLAMLAYNRQRRDSLEGAIKYLLLSGAATSLMLLGFGILYAVTGKLLLTEMLAVSPGLLGKAGMVLVVAALAFKLSLVPLHFWTPDVYQGAPLNSTLLLTTLSKAAVFALLIKLMLMIPEGFAQDLIRMLSWMAIASMLLGNWLALQQSNLKRLMAYSAIAHMGYVLVAAVIAMDLDHRLVLEAAAYYLLAYLIASILIFSVLANLSRLDADQDVDRIEQIRGLFWQHPWLAVILALAFLSLAGMPVTVGFIGKFYLLTLAVKLSAWWLLSAMLIGSAVGLYYYLRVIFSLFAEPDQQRHSTPAFYLSKLWLGLIAGSLLVLGLLPGLLGDHLGRLLLLG</sequence>
<comment type="similarity">
    <text evidence="5">Belongs to the complex I subunit 2 family.</text>
</comment>
<dbReference type="AlphaFoldDB" id="A0A939IMM8"/>
<feature type="transmembrane region" description="Helical" evidence="5">
    <location>
        <begin position="156"/>
        <end position="179"/>
    </location>
</feature>
<reference evidence="8" key="1">
    <citation type="submission" date="2021-03" db="EMBL/GenBank/DDBJ databases">
        <title>novel species isolated from a fishpond in China.</title>
        <authorList>
            <person name="Lu H."/>
            <person name="Cai Z."/>
        </authorList>
    </citation>
    <scope>NUCLEOTIDE SEQUENCE</scope>
    <source>
        <strain evidence="8">JCM 30855</strain>
    </source>
</reference>
<evidence type="ECO:0000256" key="2">
    <source>
        <dbReference type="ARBA" id="ARBA00022692"/>
    </source>
</evidence>
<evidence type="ECO:0000256" key="4">
    <source>
        <dbReference type="ARBA" id="ARBA00023136"/>
    </source>
</evidence>
<keyword evidence="9" id="KW-1185">Reference proteome</keyword>
<feature type="transmembrane region" description="Helical" evidence="5">
    <location>
        <begin position="104"/>
        <end position="121"/>
    </location>
</feature>
<evidence type="ECO:0000256" key="5">
    <source>
        <dbReference type="HAMAP-Rule" id="MF_00445"/>
    </source>
</evidence>
<dbReference type="GO" id="GO:0008137">
    <property type="term" value="F:NADH dehydrogenase (ubiquinone) activity"/>
    <property type="evidence" value="ECO:0007669"/>
    <property type="project" value="InterPro"/>
</dbReference>
<comment type="function">
    <text evidence="5">NDH-1 shuttles electrons from NADH, via FMN and iron-sulfur (Fe-S) centers, to quinones in the respiratory chain. The immediate electron acceptor for the enzyme in this species is believed to be ubiquinone. Couples the redox reaction to proton translocation (for every two electrons transferred, four hydrogen ions are translocated across the cytoplasmic membrane), and thus conserves the redox energy in a proton gradient.</text>
</comment>
<feature type="transmembrane region" description="Helical" evidence="5">
    <location>
        <begin position="33"/>
        <end position="53"/>
    </location>
</feature>
<feature type="transmembrane region" description="Helical" evidence="5">
    <location>
        <begin position="6"/>
        <end position="24"/>
    </location>
</feature>
<organism evidence="8 9">
    <name type="scientific">Bowmanella dokdonensis</name>
    <dbReference type="NCBI Taxonomy" id="751969"/>
    <lineage>
        <taxon>Bacteria</taxon>
        <taxon>Pseudomonadati</taxon>
        <taxon>Pseudomonadota</taxon>
        <taxon>Gammaproteobacteria</taxon>
        <taxon>Alteromonadales</taxon>
        <taxon>Alteromonadaceae</taxon>
        <taxon>Bowmanella</taxon>
    </lineage>
</organism>
<keyword evidence="5" id="KW-0830">Ubiquinone</keyword>
<dbReference type="InterPro" id="IPR001750">
    <property type="entry name" value="ND/Mrp_TM"/>
</dbReference>
<dbReference type="EC" id="7.1.1.-" evidence="5"/>
<feature type="transmembrane region" description="Helical" evidence="5">
    <location>
        <begin position="323"/>
        <end position="346"/>
    </location>
</feature>
<feature type="transmembrane region" description="Helical" evidence="5">
    <location>
        <begin position="402"/>
        <end position="422"/>
    </location>
</feature>
<dbReference type="NCBIfam" id="TIGR01770">
    <property type="entry name" value="NDH_I_N"/>
    <property type="match status" value="1"/>
</dbReference>
<keyword evidence="5" id="KW-0520">NAD</keyword>
<keyword evidence="5" id="KW-0874">Quinone</keyword>